<dbReference type="STRING" id="525257.HMPREF0204_10151"/>
<dbReference type="GeneID" id="93019739"/>
<reference evidence="4 5" key="1">
    <citation type="submission" date="2018-12" db="EMBL/GenBank/DDBJ databases">
        <authorList>
            <consortium name="Pathogen Informatics"/>
        </authorList>
    </citation>
    <scope>NUCLEOTIDE SEQUENCE [LARGE SCALE GENOMIC DNA]</scope>
    <source>
        <strain evidence="4 5">NCTC11432</strain>
    </source>
</reference>
<dbReference type="KEGG" id="cgle:NCTC11432_03196"/>
<proteinExistence type="predicted"/>
<dbReference type="EMBL" id="LR134289">
    <property type="protein sequence ID" value="VEE09432.1"/>
    <property type="molecule type" value="Genomic_DNA"/>
</dbReference>
<gene>
    <name evidence="4" type="ORF">NCTC11432_03196</name>
</gene>
<evidence type="ECO:0000259" key="3">
    <source>
        <dbReference type="PROSITE" id="PS51781"/>
    </source>
</evidence>
<evidence type="ECO:0000256" key="2">
    <source>
        <dbReference type="SAM" id="SignalP"/>
    </source>
</evidence>
<dbReference type="PROSITE" id="PS51781">
    <property type="entry name" value="SH3B"/>
    <property type="match status" value="1"/>
</dbReference>
<keyword evidence="2" id="KW-0732">Signal</keyword>
<feature type="domain" description="SH3b" evidence="3">
    <location>
        <begin position="107"/>
        <end position="169"/>
    </location>
</feature>
<dbReference type="OrthoDB" id="1189825at2"/>
<evidence type="ECO:0000313" key="5">
    <source>
        <dbReference type="Proteomes" id="UP000279227"/>
    </source>
</evidence>
<organism evidence="4 5">
    <name type="scientific">Chryseobacterium gleum</name>
    <name type="common">Flavobacterium gleum</name>
    <dbReference type="NCBI Taxonomy" id="250"/>
    <lineage>
        <taxon>Bacteria</taxon>
        <taxon>Pseudomonadati</taxon>
        <taxon>Bacteroidota</taxon>
        <taxon>Flavobacteriia</taxon>
        <taxon>Flavobacteriales</taxon>
        <taxon>Weeksellaceae</taxon>
        <taxon>Chryseobacterium group</taxon>
        <taxon>Chryseobacterium</taxon>
    </lineage>
</organism>
<dbReference type="AlphaFoldDB" id="A0A3S5E302"/>
<dbReference type="RefSeq" id="WP_002981873.1">
    <property type="nucleotide sequence ID" value="NZ_CP068486.1"/>
</dbReference>
<dbReference type="Proteomes" id="UP000279227">
    <property type="component" value="Chromosome"/>
</dbReference>
<evidence type="ECO:0000313" key="4">
    <source>
        <dbReference type="EMBL" id="VEE09432.1"/>
    </source>
</evidence>
<feature type="chain" id="PRO_5018682461" evidence="2">
    <location>
        <begin position="24"/>
        <end position="169"/>
    </location>
</feature>
<feature type="signal peptide" evidence="2">
    <location>
        <begin position="1"/>
        <end position="23"/>
    </location>
</feature>
<protein>
    <submittedName>
        <fullName evidence="4">Bacterial SH3 domain</fullName>
    </submittedName>
</protein>
<dbReference type="InterPro" id="IPR003646">
    <property type="entry name" value="SH3-like_bac-type"/>
</dbReference>
<dbReference type="Pfam" id="PF08239">
    <property type="entry name" value="SH3_3"/>
    <property type="match status" value="1"/>
</dbReference>
<evidence type="ECO:0000256" key="1">
    <source>
        <dbReference type="SAM" id="MobiDB-lite"/>
    </source>
</evidence>
<dbReference type="Gene3D" id="2.30.30.40">
    <property type="entry name" value="SH3 Domains"/>
    <property type="match status" value="1"/>
</dbReference>
<name>A0A3S5E302_CHRGE</name>
<feature type="region of interest" description="Disordered" evidence="1">
    <location>
        <begin position="65"/>
        <end position="95"/>
    </location>
</feature>
<sequence>MKKLIPFILLIFTLFPLISCFKANDNVGYGGRCTGSANCTACSNCSGCGHCSSGGVCGVCRGGYSERSSSKSKSKKDKSSDSYKSSKPHTGKPPKVFIDKVNINLNSNNRYIAGISTTNVYEKPTFKSKVITTVPKDTKLTQLSKEGSWYKVQVKSSRKIGYVFNKDVK</sequence>
<accession>A0A3S5E302</accession>